<sequence length="370" mass="43080">MNIETLDDETYAILLGVLICNIEVDIKSSLFQSGNFLKPYGDGGKSIAVGFGLDLKVNSLNTITCLYKNIFGDNWQISNEEKDILEKLRTNAITTTQAIEKLEKLTILSLDLKTQDNAYKLFSLTLQSYENKIDNKISKSYERIALVSRAYNYYGELLLRAVRQQNRFLIWFYLRYTTNTSNGRELLGLTKRRWWESEIFKLYNGISFENILEIFQCLNIVTFNKKIIYKHIEEYEARNLTQENIQIFKNDSKNRDLDKHFKFTYEYITTILKPHLDYLNTLTQKNFSLDNIYCIANYCENLGANKLDNVALLNKTLRQKFEKLEANTPHNILILYPNPTPSIIQIEQPKNTFITLLIGAKAKIDCSKLI</sequence>
<dbReference type="GO" id="GO:0042742">
    <property type="term" value="P:defense response to bacterium"/>
    <property type="evidence" value="ECO:0007669"/>
    <property type="project" value="UniProtKB-KW"/>
</dbReference>
<proteinExistence type="predicted"/>
<reference evidence="3 4" key="1">
    <citation type="submission" date="2017-03" db="EMBL/GenBank/DDBJ databases">
        <title>Characterization of Campylobacter jejuni water isolates.</title>
        <authorList>
            <person name="Nilsson A."/>
            <person name="Skarp A."/>
            <person name="Johansson C."/>
            <person name="Kaden R."/>
            <person name="Engstrand L."/>
            <person name="Rautelin H."/>
        </authorList>
    </citation>
    <scope>NUCLEOTIDE SEQUENCE [LARGE SCALE GENOMIC DNA]</scope>
    <source>
        <strain evidence="3 4">VA12</strain>
    </source>
</reference>
<dbReference type="Proteomes" id="UP000194235">
    <property type="component" value="Unassembled WGS sequence"/>
</dbReference>
<evidence type="ECO:0000256" key="1">
    <source>
        <dbReference type="ARBA" id="ARBA00022529"/>
    </source>
</evidence>
<keyword evidence="1" id="KW-0929">Antimicrobial</keyword>
<dbReference type="InterPro" id="IPR023347">
    <property type="entry name" value="Lysozyme_dom_sf"/>
</dbReference>
<dbReference type="Gene3D" id="1.10.530.40">
    <property type="match status" value="1"/>
</dbReference>
<evidence type="ECO:0000313" key="4">
    <source>
        <dbReference type="Proteomes" id="UP000194235"/>
    </source>
</evidence>
<gene>
    <name evidence="3" type="ORF">B5Y32_09045</name>
</gene>
<accession>A0AAX0NIH3</accession>
<dbReference type="GO" id="GO:0003796">
    <property type="term" value="F:lysozyme activity"/>
    <property type="evidence" value="ECO:0007669"/>
    <property type="project" value="InterPro"/>
</dbReference>
<protein>
    <submittedName>
        <fullName evidence="3">Uncharacterized protein</fullName>
    </submittedName>
</protein>
<comment type="caution">
    <text evidence="3">The sequence shown here is derived from an EMBL/GenBank/DDBJ whole genome shotgun (WGS) entry which is preliminary data.</text>
</comment>
<dbReference type="EMBL" id="NAAF01000029">
    <property type="protein sequence ID" value="OSY74449.1"/>
    <property type="molecule type" value="Genomic_DNA"/>
</dbReference>
<dbReference type="GO" id="GO:0031640">
    <property type="term" value="P:killing of cells of another organism"/>
    <property type="evidence" value="ECO:0007669"/>
    <property type="project" value="UniProtKB-KW"/>
</dbReference>
<keyword evidence="2" id="KW-0081">Bacteriolytic enzyme</keyword>
<feature type="non-terminal residue" evidence="3">
    <location>
        <position position="370"/>
    </location>
</feature>
<evidence type="ECO:0000256" key="2">
    <source>
        <dbReference type="ARBA" id="ARBA00022638"/>
    </source>
</evidence>
<evidence type="ECO:0000313" key="3">
    <source>
        <dbReference type="EMBL" id="OSY74449.1"/>
    </source>
</evidence>
<dbReference type="AlphaFoldDB" id="A0AAX0NIH3"/>
<name>A0AAX0NIH3_CAMJU</name>
<organism evidence="3 4">
    <name type="scientific">Campylobacter jejuni</name>
    <dbReference type="NCBI Taxonomy" id="197"/>
    <lineage>
        <taxon>Bacteria</taxon>
        <taxon>Pseudomonadati</taxon>
        <taxon>Campylobacterota</taxon>
        <taxon>Epsilonproteobacteria</taxon>
        <taxon>Campylobacterales</taxon>
        <taxon>Campylobacteraceae</taxon>
        <taxon>Campylobacter</taxon>
    </lineage>
</organism>